<evidence type="ECO:0000256" key="5">
    <source>
        <dbReference type="SAM" id="Phobius"/>
    </source>
</evidence>
<keyword evidence="1" id="KW-0134">Cell wall</keyword>
<keyword evidence="5" id="KW-0812">Transmembrane</keyword>
<proteinExistence type="predicted"/>
<evidence type="ECO:0000256" key="3">
    <source>
        <dbReference type="ARBA" id="ARBA00022729"/>
    </source>
</evidence>
<evidence type="ECO:0000313" key="8">
    <source>
        <dbReference type="Proteomes" id="UP001288778"/>
    </source>
</evidence>
<dbReference type="Proteomes" id="UP001288778">
    <property type="component" value="Unassembled WGS sequence"/>
</dbReference>
<dbReference type="EMBL" id="WNUI01000425">
    <property type="protein sequence ID" value="MDZ4910542.1"/>
    <property type="molecule type" value="Genomic_DNA"/>
</dbReference>
<organism evidence="7 8">
    <name type="scientific">Clostridium perfringens</name>
    <dbReference type="NCBI Taxonomy" id="1502"/>
    <lineage>
        <taxon>Bacteria</taxon>
        <taxon>Bacillati</taxon>
        <taxon>Bacillota</taxon>
        <taxon>Clostridia</taxon>
        <taxon>Eubacteriales</taxon>
        <taxon>Clostridiaceae</taxon>
        <taxon>Clostridium</taxon>
    </lineage>
</organism>
<dbReference type="InterPro" id="IPR019931">
    <property type="entry name" value="LPXTG_anchor"/>
</dbReference>
<name>A0AAW9I9F7_CLOPF</name>
<keyword evidence="5" id="KW-0472">Membrane</keyword>
<dbReference type="Pfam" id="PF00746">
    <property type="entry name" value="Gram_pos_anchor"/>
    <property type="match status" value="1"/>
</dbReference>
<accession>A0AAW9I9F7</accession>
<gene>
    <name evidence="7" type="ORF">GNF68_16235</name>
</gene>
<dbReference type="AlphaFoldDB" id="A0AAW9I9F7"/>
<reference evidence="7" key="1">
    <citation type="submission" date="2019-11" db="EMBL/GenBank/DDBJ databases">
        <title>Characterization of Clostridium perfringens isolates from swine manure treated agricultural soils.</title>
        <authorList>
            <person name="Wushke S.T."/>
        </authorList>
    </citation>
    <scope>NUCLEOTIDE SEQUENCE</scope>
    <source>
        <strain evidence="7">X94</strain>
    </source>
</reference>
<protein>
    <submittedName>
        <fullName evidence="7">LPXTG cell wall anchor domain-containing protein</fullName>
    </submittedName>
</protein>
<evidence type="ECO:0000313" key="7">
    <source>
        <dbReference type="EMBL" id="MDZ4910542.1"/>
    </source>
</evidence>
<sequence>VKFNVPNITNIIMIIGGIAVIAIGGFIFIRKRKNKEV</sequence>
<dbReference type="NCBIfam" id="TIGR01167">
    <property type="entry name" value="LPXTG_anchor"/>
    <property type="match status" value="1"/>
</dbReference>
<comment type="caution">
    <text evidence="7">The sequence shown here is derived from an EMBL/GenBank/DDBJ whole genome shotgun (WGS) entry which is preliminary data.</text>
</comment>
<evidence type="ECO:0000259" key="6">
    <source>
        <dbReference type="Pfam" id="PF00746"/>
    </source>
</evidence>
<evidence type="ECO:0000256" key="2">
    <source>
        <dbReference type="ARBA" id="ARBA00022525"/>
    </source>
</evidence>
<feature type="domain" description="Gram-positive cocci surface proteins LPxTG" evidence="6">
    <location>
        <begin position="10"/>
        <end position="35"/>
    </location>
</feature>
<keyword evidence="2" id="KW-0964">Secreted</keyword>
<keyword evidence="4" id="KW-0572">Peptidoglycan-anchor</keyword>
<feature type="non-terminal residue" evidence="7">
    <location>
        <position position="1"/>
    </location>
</feature>
<keyword evidence="3" id="KW-0732">Signal</keyword>
<evidence type="ECO:0000256" key="1">
    <source>
        <dbReference type="ARBA" id="ARBA00022512"/>
    </source>
</evidence>
<feature type="transmembrane region" description="Helical" evidence="5">
    <location>
        <begin position="12"/>
        <end position="29"/>
    </location>
</feature>
<evidence type="ECO:0000256" key="4">
    <source>
        <dbReference type="ARBA" id="ARBA00023088"/>
    </source>
</evidence>
<keyword evidence="5" id="KW-1133">Transmembrane helix</keyword>